<dbReference type="AlphaFoldDB" id="A0A2A2KHH8"/>
<dbReference type="GO" id="GO:1902387">
    <property type="term" value="F:ceramide 1-phosphate binding"/>
    <property type="evidence" value="ECO:0007669"/>
    <property type="project" value="TreeGrafter"/>
</dbReference>
<dbReference type="Proteomes" id="UP000218231">
    <property type="component" value="Unassembled WGS sequence"/>
</dbReference>
<dbReference type="GO" id="GO:1902388">
    <property type="term" value="F:ceramide 1-phosphate transfer activity"/>
    <property type="evidence" value="ECO:0007669"/>
    <property type="project" value="TreeGrafter"/>
</dbReference>
<name>A0A2A2KHH8_9BILA</name>
<dbReference type="Pfam" id="PF08718">
    <property type="entry name" value="GLTP"/>
    <property type="match status" value="1"/>
</dbReference>
<dbReference type="InterPro" id="IPR014830">
    <property type="entry name" value="Glycolipid_transfer_prot_dom"/>
</dbReference>
<comment type="caution">
    <text evidence="3">The sequence shown here is derived from an EMBL/GenBank/DDBJ whole genome shotgun (WGS) entry which is preliminary data.</text>
</comment>
<evidence type="ECO:0000313" key="4">
    <source>
        <dbReference type="Proteomes" id="UP000218231"/>
    </source>
</evidence>
<accession>A0A2A2KHH8</accession>
<dbReference type="GO" id="GO:0005829">
    <property type="term" value="C:cytosol"/>
    <property type="evidence" value="ECO:0007669"/>
    <property type="project" value="TreeGrafter"/>
</dbReference>
<evidence type="ECO:0000256" key="1">
    <source>
        <dbReference type="SAM" id="MobiDB-lite"/>
    </source>
</evidence>
<protein>
    <recommendedName>
        <fullName evidence="2">Glycolipid transfer protein domain-containing protein</fullName>
    </recommendedName>
</protein>
<dbReference type="Gene3D" id="1.10.3520.10">
    <property type="entry name" value="Glycolipid transfer protein"/>
    <property type="match status" value="1"/>
</dbReference>
<evidence type="ECO:0000313" key="3">
    <source>
        <dbReference type="EMBL" id="PAV73338.1"/>
    </source>
</evidence>
<dbReference type="OrthoDB" id="116883at2759"/>
<dbReference type="PANTHER" id="PTHR10219">
    <property type="entry name" value="GLYCOLIPID TRANSFER PROTEIN-RELATED"/>
    <property type="match status" value="1"/>
</dbReference>
<organism evidence="3 4">
    <name type="scientific">Diploscapter pachys</name>
    <dbReference type="NCBI Taxonomy" id="2018661"/>
    <lineage>
        <taxon>Eukaryota</taxon>
        <taxon>Metazoa</taxon>
        <taxon>Ecdysozoa</taxon>
        <taxon>Nematoda</taxon>
        <taxon>Chromadorea</taxon>
        <taxon>Rhabditida</taxon>
        <taxon>Rhabditina</taxon>
        <taxon>Rhabditomorpha</taxon>
        <taxon>Rhabditoidea</taxon>
        <taxon>Rhabditidae</taxon>
        <taxon>Diploscapter</taxon>
    </lineage>
</organism>
<dbReference type="PANTHER" id="PTHR10219:SF43">
    <property type="entry name" value="GLYCOLIPID TRANSFER PROTEIN DOMAIN-CONTAINING PROTEIN"/>
    <property type="match status" value="1"/>
</dbReference>
<feature type="region of interest" description="Disordered" evidence="1">
    <location>
        <begin position="1"/>
        <end position="26"/>
    </location>
</feature>
<dbReference type="SUPFAM" id="SSF110004">
    <property type="entry name" value="Glycolipid transfer protein, GLTP"/>
    <property type="match status" value="1"/>
</dbReference>
<keyword evidence="4" id="KW-1185">Reference proteome</keyword>
<feature type="compositionally biased region" description="Basic and acidic residues" evidence="1">
    <location>
        <begin position="1"/>
        <end position="11"/>
    </location>
</feature>
<dbReference type="EMBL" id="LIAE01008627">
    <property type="protein sequence ID" value="PAV73338.1"/>
    <property type="molecule type" value="Genomic_DNA"/>
</dbReference>
<feature type="domain" description="Glycolipid transfer protein" evidence="2">
    <location>
        <begin position="56"/>
        <end position="191"/>
    </location>
</feature>
<gene>
    <name evidence="3" type="ORF">WR25_18909</name>
</gene>
<reference evidence="3 4" key="1">
    <citation type="journal article" date="2017" name="Curr. Biol.">
        <title>Genome architecture and evolution of a unichromosomal asexual nematode.</title>
        <authorList>
            <person name="Fradin H."/>
            <person name="Zegar C."/>
            <person name="Gutwein M."/>
            <person name="Lucas J."/>
            <person name="Kovtun M."/>
            <person name="Corcoran D."/>
            <person name="Baugh L.R."/>
            <person name="Kiontke K."/>
            <person name="Gunsalus K."/>
            <person name="Fitch D.H."/>
            <person name="Piano F."/>
        </authorList>
    </citation>
    <scope>NUCLEOTIDE SEQUENCE [LARGE SCALE GENOMIC DNA]</scope>
    <source>
        <strain evidence="3">PF1309</strain>
    </source>
</reference>
<proteinExistence type="predicted"/>
<dbReference type="InterPro" id="IPR036497">
    <property type="entry name" value="GLTP_sf"/>
</dbReference>
<sequence>MSSEPMVKDENLTEEDGEVEEEKKQMVVGKSPAFDIHSVEKHFRESLQHPDDDVLLIQFIDAYSELNRFIGCLGRIFHFVSKDINEKTTALTTLNKEDPEKFNTVGHILRSSGGHHKAKGVFEIICLHRALEFIMDFMQAVADAENHDNISHICRTSYDRTLAKHHNWVIRKAVHVASLTLPTRVDLIVSIHGKYPEQGESFVRSTISTVVEQGDTVHRRIHSIMKQHLKE</sequence>
<dbReference type="GO" id="GO:0016020">
    <property type="term" value="C:membrane"/>
    <property type="evidence" value="ECO:0007669"/>
    <property type="project" value="TreeGrafter"/>
</dbReference>
<evidence type="ECO:0000259" key="2">
    <source>
        <dbReference type="Pfam" id="PF08718"/>
    </source>
</evidence>